<name>A0A4P6XE92_9ASCO</name>
<evidence type="ECO:0000313" key="3">
    <source>
        <dbReference type="Proteomes" id="UP000292447"/>
    </source>
</evidence>
<dbReference type="Proteomes" id="UP000292447">
    <property type="component" value="Chromosome I"/>
</dbReference>
<reference evidence="3" key="1">
    <citation type="submission" date="2019-03" db="EMBL/GenBank/DDBJ databases">
        <title>Snf2 controls pulcherriminic acid biosynthesis and connects pigmentation and antifungal activity of the yeast Metschnikowia pulcherrima.</title>
        <authorList>
            <person name="Gore-Lloyd D."/>
            <person name="Sumann I."/>
            <person name="Brachmann A.O."/>
            <person name="Schneeberger K."/>
            <person name="Ortiz-Merino R.A."/>
            <person name="Moreno-Beltran M."/>
            <person name="Schlaefli M."/>
            <person name="Kirner P."/>
            <person name="Santos Kron A."/>
            <person name="Wolfe K.H."/>
            <person name="Piel J."/>
            <person name="Ahrens C.H."/>
            <person name="Henk D."/>
            <person name="Freimoser F.M."/>
        </authorList>
    </citation>
    <scope>NUCLEOTIDE SEQUENCE [LARGE SCALE GENOMIC DNA]</scope>
    <source>
        <strain evidence="3">APC 1.2</strain>
    </source>
</reference>
<dbReference type="InterPro" id="IPR018818">
    <property type="entry name" value="Stb3"/>
</dbReference>
<dbReference type="GO" id="GO:0005634">
    <property type="term" value="C:nucleus"/>
    <property type="evidence" value="ECO:0007669"/>
    <property type="project" value="TreeGrafter"/>
</dbReference>
<feature type="region of interest" description="Disordered" evidence="1">
    <location>
        <begin position="148"/>
        <end position="173"/>
    </location>
</feature>
<feature type="region of interest" description="Disordered" evidence="1">
    <location>
        <begin position="243"/>
        <end position="277"/>
    </location>
</feature>
<dbReference type="EMBL" id="CP034456">
    <property type="protein sequence ID" value="QBM85670.1"/>
    <property type="molecule type" value="Genomic_DNA"/>
</dbReference>
<evidence type="ECO:0000313" key="2">
    <source>
        <dbReference type="EMBL" id="QBM85670.1"/>
    </source>
</evidence>
<keyword evidence="3" id="KW-1185">Reference proteome</keyword>
<dbReference type="PANTHER" id="PTHR28164">
    <property type="entry name" value="PROTEIN STB3"/>
    <property type="match status" value="1"/>
</dbReference>
<feature type="region of interest" description="Disordered" evidence="1">
    <location>
        <begin position="1"/>
        <end position="30"/>
    </location>
</feature>
<dbReference type="PANTHER" id="PTHR28164:SF1">
    <property type="entry name" value="PROTEIN STB3"/>
    <property type="match status" value="1"/>
</dbReference>
<dbReference type="GO" id="GO:0043565">
    <property type="term" value="F:sequence-specific DNA binding"/>
    <property type="evidence" value="ECO:0007669"/>
    <property type="project" value="TreeGrafter"/>
</dbReference>
<proteinExistence type="predicted"/>
<accession>A0A4P6XE92</accession>
<feature type="region of interest" description="Disordered" evidence="1">
    <location>
        <begin position="391"/>
        <end position="411"/>
    </location>
</feature>
<evidence type="ECO:0000256" key="1">
    <source>
        <dbReference type="SAM" id="MobiDB-lite"/>
    </source>
</evidence>
<dbReference type="GO" id="GO:0000432">
    <property type="term" value="P:positive regulation of transcription from RNA polymerase II promoter by glucose"/>
    <property type="evidence" value="ECO:0007669"/>
    <property type="project" value="TreeGrafter"/>
</dbReference>
<protein>
    <submittedName>
        <fullName evidence="2">Sin3 binding protein</fullName>
    </submittedName>
</protein>
<dbReference type="AlphaFoldDB" id="A0A4P6XE92"/>
<dbReference type="STRING" id="2163413.A0A4P6XE92"/>
<organism evidence="2 3">
    <name type="scientific">Metschnikowia aff. pulcherrima</name>
    <dbReference type="NCBI Taxonomy" id="2163413"/>
    <lineage>
        <taxon>Eukaryota</taxon>
        <taxon>Fungi</taxon>
        <taxon>Dikarya</taxon>
        <taxon>Ascomycota</taxon>
        <taxon>Saccharomycotina</taxon>
        <taxon>Pichiomycetes</taxon>
        <taxon>Metschnikowiaceae</taxon>
        <taxon>Metschnikowia</taxon>
    </lineage>
</organism>
<dbReference type="Pfam" id="PF10330">
    <property type="entry name" value="Stb3"/>
    <property type="match status" value="1"/>
</dbReference>
<feature type="compositionally biased region" description="Polar residues" evidence="1">
    <location>
        <begin position="1"/>
        <end position="10"/>
    </location>
</feature>
<gene>
    <name evidence="2" type="primary">MPUL0A02940</name>
    <name evidence="2" type="ORF">METSCH_A02940</name>
</gene>
<sequence>MVSQTSSLSPSPEAGAEKKHTTKLSTSSPEAIRVASEITPNRLANLLIRKGPLAIRLITSQLSVEVPGFDLLSLSKQRRLIMAAMEQGDPENDVVFEKIGWGQWAVRHLGSDYIVTEPNGGNANQRVNIHELKEKAKLGWLKKLDAEDSSGPVKNTKTPTRRDSISNHKSNMHNFRLPGERMQVSNLLTDSELDSDNDEIMDQGAQMRDLKMKFVNDGDDNAIDEDSDEDMMEEDDALFKFDDDEQNTNGLRPPRRLPPLKFANRVPTKFSPPPVLANNRRKLSSAMAPNAVVKNTSLHGSTRHAVFNRSRLNSMENLDGYILSSARNSSLSVLSPTVQNSLLPSTLPLGSWNGKGDYLGLDFPLPTEHLTAALQNAGRRKLSFNESSIRSTLSSSLPRGQSGAPRPYDNGVNAMSTSAVSAIPGSLRKSAAQDIASDTDEEDWATMGAETLRSHLEGAPGPAAIPAGKNLQNEERTAAHALVDLMGI</sequence>